<dbReference type="GO" id="GO:0032259">
    <property type="term" value="P:methylation"/>
    <property type="evidence" value="ECO:0007669"/>
    <property type="project" value="UniProtKB-KW"/>
</dbReference>
<dbReference type="AlphaFoldDB" id="A0A1I3UN48"/>
<evidence type="ECO:0000313" key="2">
    <source>
        <dbReference type="EMBL" id="SFJ84858.1"/>
    </source>
</evidence>
<keyword evidence="2" id="KW-0830">Ubiquinone</keyword>
<evidence type="ECO:0000313" key="3">
    <source>
        <dbReference type="Proteomes" id="UP000199111"/>
    </source>
</evidence>
<dbReference type="CDD" id="cd02440">
    <property type="entry name" value="AdoMet_MTases"/>
    <property type="match status" value="1"/>
</dbReference>
<name>A0A1I3UN48_9ACTN</name>
<protein>
    <submittedName>
        <fullName evidence="2">Ubiquinone/menaquinone biosynthesis C-methylase UbiE</fullName>
    </submittedName>
</protein>
<gene>
    <name evidence="2" type="ORF">SAMN05216275_11335</name>
</gene>
<dbReference type="InterPro" id="IPR013216">
    <property type="entry name" value="Methyltransf_11"/>
</dbReference>
<dbReference type="GO" id="GO:0008757">
    <property type="term" value="F:S-adenosylmethionine-dependent methyltransferase activity"/>
    <property type="evidence" value="ECO:0007669"/>
    <property type="project" value="InterPro"/>
</dbReference>
<dbReference type="RefSeq" id="WP_093888523.1">
    <property type="nucleotide sequence ID" value="NZ_FOQY01000013.1"/>
</dbReference>
<keyword evidence="2" id="KW-0808">Transferase</keyword>
<dbReference type="Proteomes" id="UP000199111">
    <property type="component" value="Unassembled WGS sequence"/>
</dbReference>
<dbReference type="PANTHER" id="PTHR45036">
    <property type="entry name" value="METHYLTRANSFERASE LIKE 7B"/>
    <property type="match status" value="1"/>
</dbReference>
<proteinExistence type="predicted"/>
<dbReference type="GeneID" id="96299765"/>
<accession>A0A1I3UN48</accession>
<dbReference type="InterPro" id="IPR052356">
    <property type="entry name" value="Thiol_S-MT"/>
</dbReference>
<dbReference type="SUPFAM" id="SSF53335">
    <property type="entry name" value="S-adenosyl-L-methionine-dependent methyltransferases"/>
    <property type="match status" value="1"/>
</dbReference>
<feature type="domain" description="Methyltransferase type 11" evidence="1">
    <location>
        <begin position="44"/>
        <end position="137"/>
    </location>
</feature>
<reference evidence="3" key="1">
    <citation type="submission" date="2016-10" db="EMBL/GenBank/DDBJ databases">
        <authorList>
            <person name="Varghese N."/>
            <person name="Submissions S."/>
        </authorList>
    </citation>
    <scope>NUCLEOTIDE SEQUENCE [LARGE SCALE GENOMIC DNA]</scope>
    <source>
        <strain evidence="3">CGMCC 4.2126</strain>
    </source>
</reference>
<dbReference type="EMBL" id="FOQY01000013">
    <property type="protein sequence ID" value="SFJ84858.1"/>
    <property type="molecule type" value="Genomic_DNA"/>
</dbReference>
<dbReference type="PANTHER" id="PTHR45036:SF1">
    <property type="entry name" value="METHYLTRANSFERASE LIKE 7A"/>
    <property type="match status" value="1"/>
</dbReference>
<keyword evidence="2" id="KW-0489">Methyltransferase</keyword>
<dbReference type="Gene3D" id="3.40.50.150">
    <property type="entry name" value="Vaccinia Virus protein VP39"/>
    <property type="match status" value="1"/>
</dbReference>
<evidence type="ECO:0000259" key="1">
    <source>
        <dbReference type="Pfam" id="PF08241"/>
    </source>
</evidence>
<dbReference type="Pfam" id="PF08241">
    <property type="entry name" value="Methyltransf_11"/>
    <property type="match status" value="1"/>
</dbReference>
<dbReference type="InterPro" id="IPR029063">
    <property type="entry name" value="SAM-dependent_MTases_sf"/>
</dbReference>
<sequence>MPTTPVSHPIFARFYARISQVVEHRGLAERRQALLAELSGQVIEVGAGNGLNFAHYPPTVARVLAVEPEPRLRRLAQLAAAQAPAPVEVVGALADRLPAEDRSFDAVVVSLVLCSLPDPMAALREMYRVLKPGGQLRFLEHVRADSPGLVRVQDLLDATVWPRLAGGCHTGRDSAALIDHAGFTVERLERFLLPKVRTPVSFFILGTASRPSTGGG</sequence>
<organism evidence="2 3">
    <name type="scientific">Streptosporangium canum</name>
    <dbReference type="NCBI Taxonomy" id="324952"/>
    <lineage>
        <taxon>Bacteria</taxon>
        <taxon>Bacillati</taxon>
        <taxon>Actinomycetota</taxon>
        <taxon>Actinomycetes</taxon>
        <taxon>Streptosporangiales</taxon>
        <taxon>Streptosporangiaceae</taxon>
        <taxon>Streptosporangium</taxon>
    </lineage>
</organism>
<keyword evidence="3" id="KW-1185">Reference proteome</keyword>